<organism evidence="6 7">
    <name type="scientific">Lophium mytilinum</name>
    <dbReference type="NCBI Taxonomy" id="390894"/>
    <lineage>
        <taxon>Eukaryota</taxon>
        <taxon>Fungi</taxon>
        <taxon>Dikarya</taxon>
        <taxon>Ascomycota</taxon>
        <taxon>Pezizomycotina</taxon>
        <taxon>Dothideomycetes</taxon>
        <taxon>Pleosporomycetidae</taxon>
        <taxon>Mytilinidiales</taxon>
        <taxon>Mytilinidiaceae</taxon>
        <taxon>Lophium</taxon>
    </lineage>
</organism>
<keyword evidence="2" id="KW-0479">Metal-binding</keyword>
<evidence type="ECO:0000256" key="1">
    <source>
        <dbReference type="ARBA" id="ARBA00004123"/>
    </source>
</evidence>
<dbReference type="Proteomes" id="UP000799750">
    <property type="component" value="Unassembled WGS sequence"/>
</dbReference>
<dbReference type="Pfam" id="PF00172">
    <property type="entry name" value="Zn_clus"/>
    <property type="match status" value="1"/>
</dbReference>
<feature type="compositionally biased region" description="Polar residues" evidence="4">
    <location>
        <begin position="79"/>
        <end position="107"/>
    </location>
</feature>
<dbReference type="PROSITE" id="PS00463">
    <property type="entry name" value="ZN2_CY6_FUNGAL_1"/>
    <property type="match status" value="1"/>
</dbReference>
<keyword evidence="7" id="KW-1185">Reference proteome</keyword>
<dbReference type="SMART" id="SM00906">
    <property type="entry name" value="Fungal_trans"/>
    <property type="match status" value="1"/>
</dbReference>
<proteinExistence type="predicted"/>
<comment type="subcellular location">
    <subcellularLocation>
        <location evidence="1">Nucleus</location>
    </subcellularLocation>
</comment>
<dbReference type="PANTHER" id="PTHR31001:SF85">
    <property type="entry name" value="ZN(II)2CYS6 TRANSCRIPTION FACTOR (EUROFUNG)"/>
    <property type="match status" value="1"/>
</dbReference>
<dbReference type="Gene3D" id="4.10.240.10">
    <property type="entry name" value="Zn(2)-C6 fungal-type DNA-binding domain"/>
    <property type="match status" value="1"/>
</dbReference>
<dbReference type="GO" id="GO:0008270">
    <property type="term" value="F:zinc ion binding"/>
    <property type="evidence" value="ECO:0007669"/>
    <property type="project" value="InterPro"/>
</dbReference>
<dbReference type="OrthoDB" id="2269373at2759"/>
<dbReference type="GO" id="GO:0003677">
    <property type="term" value="F:DNA binding"/>
    <property type="evidence" value="ECO:0007669"/>
    <property type="project" value="InterPro"/>
</dbReference>
<dbReference type="AlphaFoldDB" id="A0A6A6QCS3"/>
<evidence type="ECO:0000256" key="2">
    <source>
        <dbReference type="ARBA" id="ARBA00022723"/>
    </source>
</evidence>
<keyword evidence="3" id="KW-0539">Nucleus</keyword>
<dbReference type="GO" id="GO:0005634">
    <property type="term" value="C:nucleus"/>
    <property type="evidence" value="ECO:0007669"/>
    <property type="project" value="UniProtKB-SubCell"/>
</dbReference>
<dbReference type="SMART" id="SM00066">
    <property type="entry name" value="GAL4"/>
    <property type="match status" value="1"/>
</dbReference>
<dbReference type="InterPro" id="IPR007219">
    <property type="entry name" value="XnlR_reg_dom"/>
</dbReference>
<dbReference type="CDD" id="cd00067">
    <property type="entry name" value="GAL4"/>
    <property type="match status" value="1"/>
</dbReference>
<name>A0A6A6QCS3_9PEZI</name>
<gene>
    <name evidence="6" type="ORF">BU16DRAFT_518525</name>
</gene>
<dbReference type="CDD" id="cd12148">
    <property type="entry name" value="fungal_TF_MHR"/>
    <property type="match status" value="1"/>
</dbReference>
<evidence type="ECO:0000259" key="5">
    <source>
        <dbReference type="PROSITE" id="PS50048"/>
    </source>
</evidence>
<feature type="domain" description="Zn(2)-C6 fungal-type" evidence="5">
    <location>
        <begin position="9"/>
        <end position="39"/>
    </location>
</feature>
<dbReference type="Pfam" id="PF04082">
    <property type="entry name" value="Fungal_trans"/>
    <property type="match status" value="1"/>
</dbReference>
<protein>
    <recommendedName>
        <fullName evidence="5">Zn(2)-C6 fungal-type domain-containing protein</fullName>
    </recommendedName>
</protein>
<evidence type="ECO:0000313" key="6">
    <source>
        <dbReference type="EMBL" id="KAF2489864.1"/>
    </source>
</evidence>
<reference evidence="6" key="1">
    <citation type="journal article" date="2020" name="Stud. Mycol.">
        <title>101 Dothideomycetes genomes: a test case for predicting lifestyles and emergence of pathogens.</title>
        <authorList>
            <person name="Haridas S."/>
            <person name="Albert R."/>
            <person name="Binder M."/>
            <person name="Bloem J."/>
            <person name="Labutti K."/>
            <person name="Salamov A."/>
            <person name="Andreopoulos B."/>
            <person name="Baker S."/>
            <person name="Barry K."/>
            <person name="Bills G."/>
            <person name="Bluhm B."/>
            <person name="Cannon C."/>
            <person name="Castanera R."/>
            <person name="Culley D."/>
            <person name="Daum C."/>
            <person name="Ezra D."/>
            <person name="Gonzalez J."/>
            <person name="Henrissat B."/>
            <person name="Kuo A."/>
            <person name="Liang C."/>
            <person name="Lipzen A."/>
            <person name="Lutzoni F."/>
            <person name="Magnuson J."/>
            <person name="Mondo S."/>
            <person name="Nolan M."/>
            <person name="Ohm R."/>
            <person name="Pangilinan J."/>
            <person name="Park H.-J."/>
            <person name="Ramirez L."/>
            <person name="Alfaro M."/>
            <person name="Sun H."/>
            <person name="Tritt A."/>
            <person name="Yoshinaga Y."/>
            <person name="Zwiers L.-H."/>
            <person name="Turgeon B."/>
            <person name="Goodwin S."/>
            <person name="Spatafora J."/>
            <person name="Crous P."/>
            <person name="Grigoriev I."/>
        </authorList>
    </citation>
    <scope>NUCLEOTIDE SEQUENCE</scope>
    <source>
        <strain evidence="6">CBS 269.34</strain>
    </source>
</reference>
<evidence type="ECO:0000256" key="3">
    <source>
        <dbReference type="ARBA" id="ARBA00023242"/>
    </source>
</evidence>
<evidence type="ECO:0000313" key="7">
    <source>
        <dbReference type="Proteomes" id="UP000799750"/>
    </source>
</evidence>
<dbReference type="InterPro" id="IPR036864">
    <property type="entry name" value="Zn2-C6_fun-type_DNA-bd_sf"/>
</dbReference>
<dbReference type="PROSITE" id="PS50048">
    <property type="entry name" value="ZN2_CY6_FUNGAL_2"/>
    <property type="match status" value="1"/>
</dbReference>
<sequence length="671" mass="76866">MPSGKKPVSCIPCAKRKVRCDKVQPCCHCKRRRQDTCVYPELSGTNHQLLRQHSERIERLELYIRSLGGNPKLADEAHSPSSSGRKTPQESTNINGPYPNEPTTPSWLLNDEPSPARRVHRPVPRTSELLAHGDGVACIETPMWYSWKGHDHSSSPLRPKTQTSNTHSPPTILNQRQTLDSNDSFTPLPPALHLNVLWPVFLKNVHPLVKIFFDWEVVPVIEKAQKYALALSLEEQALVNGIRFIATLTLSCEDCQDTLSRSKQELLLHCQRSLEHALKRAEYTETTDKRVLQAFMLYILAMRDRTRPAAIYPLMGIASRVAERMGLHHDGSMFGLSILRSEERRRIWWQLQFMELAIARLVGTLSLTIFANWDTRIPSNLEDGDFSPGLEVMPRERRGITSISPCLWRYSILQMRRESLGRNSFEGMAWMLSPHLSLVEKDAKIDDIEKMLAVRFLQHCELLNPLHVHIQIGIRQFILAARSNARQPTLVNAKISEVPPQTRDDLLKICSKSLEYFVMSQTTLSIAGFRWGNDIFFQVASFVYLVLEAHQRYNDHQVVDLWSLIGRVYDVHPDLMTAVNRPEVTFIARITVAAWQKYDIQMRQQRSGVHGAMSMEAPEWIRQLCYNFNLPLTDSPATTEEVAQSLCSDPAQLLSENFDLDMIDWSFWEAF</sequence>
<dbReference type="PANTHER" id="PTHR31001">
    <property type="entry name" value="UNCHARACTERIZED TRANSCRIPTIONAL REGULATORY PROTEIN"/>
    <property type="match status" value="1"/>
</dbReference>
<dbReference type="GO" id="GO:0006351">
    <property type="term" value="P:DNA-templated transcription"/>
    <property type="evidence" value="ECO:0007669"/>
    <property type="project" value="InterPro"/>
</dbReference>
<dbReference type="InterPro" id="IPR050613">
    <property type="entry name" value="Sec_Metabolite_Reg"/>
</dbReference>
<accession>A0A6A6QCS3</accession>
<dbReference type="GO" id="GO:0000981">
    <property type="term" value="F:DNA-binding transcription factor activity, RNA polymerase II-specific"/>
    <property type="evidence" value="ECO:0007669"/>
    <property type="project" value="InterPro"/>
</dbReference>
<dbReference type="InterPro" id="IPR001138">
    <property type="entry name" value="Zn2Cys6_DnaBD"/>
</dbReference>
<evidence type="ECO:0000256" key="4">
    <source>
        <dbReference type="SAM" id="MobiDB-lite"/>
    </source>
</evidence>
<feature type="region of interest" description="Disordered" evidence="4">
    <location>
        <begin position="150"/>
        <end position="180"/>
    </location>
</feature>
<dbReference type="SUPFAM" id="SSF57701">
    <property type="entry name" value="Zn2/Cys6 DNA-binding domain"/>
    <property type="match status" value="1"/>
</dbReference>
<dbReference type="EMBL" id="MU004198">
    <property type="protein sequence ID" value="KAF2489864.1"/>
    <property type="molecule type" value="Genomic_DNA"/>
</dbReference>
<feature type="compositionally biased region" description="Polar residues" evidence="4">
    <location>
        <begin position="154"/>
        <end position="180"/>
    </location>
</feature>
<feature type="region of interest" description="Disordered" evidence="4">
    <location>
        <begin position="70"/>
        <end position="123"/>
    </location>
</feature>